<dbReference type="AlphaFoldDB" id="A0AAV1LKC7"/>
<comment type="similarity">
    <text evidence="1">Belongs to the krueppel C2H2-type zinc-finger protein family.</text>
</comment>
<feature type="binding site" evidence="9">
    <location>
        <position position="4"/>
    </location>
    <ligand>
        <name>Zn(2+)</name>
        <dbReference type="ChEBI" id="CHEBI:29105"/>
    </ligand>
</feature>
<dbReference type="SUPFAM" id="SSF57716">
    <property type="entry name" value="Glucocorticoid receptor-like (DNA-binding domain)"/>
    <property type="match status" value="1"/>
</dbReference>
<dbReference type="InterPro" id="IPR013087">
    <property type="entry name" value="Znf_C2H2_type"/>
</dbReference>
<dbReference type="InterPro" id="IPR050826">
    <property type="entry name" value="Krueppel_C2H2_ZnFinger"/>
</dbReference>
<feature type="binding site" evidence="9">
    <location>
        <position position="7"/>
    </location>
    <ligand>
        <name>Zn(2+)</name>
        <dbReference type="ChEBI" id="CHEBI:29105"/>
    </ligand>
</feature>
<dbReference type="FunFam" id="3.30.160.60:FF:001235">
    <property type="entry name" value="Si:ch211-119o8.6"/>
    <property type="match status" value="1"/>
</dbReference>
<dbReference type="FunFam" id="3.30.160.60:FF:000446">
    <property type="entry name" value="Zinc finger protein"/>
    <property type="match status" value="1"/>
</dbReference>
<proteinExistence type="inferred from homology"/>
<dbReference type="Pfam" id="PF00096">
    <property type="entry name" value="zf-C2H2"/>
    <property type="match status" value="1"/>
</dbReference>
<evidence type="ECO:0000256" key="9">
    <source>
        <dbReference type="PROSITE-ProRule" id="PRU01263"/>
    </source>
</evidence>
<evidence type="ECO:0000256" key="1">
    <source>
        <dbReference type="ARBA" id="ARBA00006991"/>
    </source>
</evidence>
<dbReference type="Pfam" id="PF13894">
    <property type="entry name" value="zf-C2H2_4"/>
    <property type="match status" value="1"/>
</dbReference>
<dbReference type="PROSITE" id="PS00028">
    <property type="entry name" value="ZINC_FINGER_C2H2_1"/>
    <property type="match status" value="7"/>
</dbReference>
<dbReference type="SUPFAM" id="SSF57667">
    <property type="entry name" value="beta-beta-alpha zinc fingers"/>
    <property type="match status" value="4"/>
</dbReference>
<evidence type="ECO:0000256" key="3">
    <source>
        <dbReference type="ARBA" id="ARBA00022737"/>
    </source>
</evidence>
<evidence type="ECO:0000256" key="5">
    <source>
        <dbReference type="ARBA" id="ARBA00022833"/>
    </source>
</evidence>
<dbReference type="Gene3D" id="3.30.160.60">
    <property type="entry name" value="Classic Zinc Finger"/>
    <property type="match status" value="6"/>
</dbReference>
<dbReference type="InterPro" id="IPR036236">
    <property type="entry name" value="Znf_C2H2_sf"/>
</dbReference>
<dbReference type="GO" id="GO:0003677">
    <property type="term" value="F:DNA binding"/>
    <property type="evidence" value="ECO:0007669"/>
    <property type="project" value="UniProtKB-KW"/>
</dbReference>
<name>A0AAV1LKC7_9NEOP</name>
<reference evidence="12 13" key="1">
    <citation type="submission" date="2023-11" db="EMBL/GenBank/DDBJ databases">
        <authorList>
            <person name="Hedman E."/>
            <person name="Englund M."/>
            <person name="Stromberg M."/>
            <person name="Nyberg Akerstrom W."/>
            <person name="Nylinder S."/>
            <person name="Jareborg N."/>
            <person name="Kallberg Y."/>
            <person name="Kronander E."/>
        </authorList>
    </citation>
    <scope>NUCLEOTIDE SEQUENCE [LARGE SCALE GENOMIC DNA]</scope>
</reference>
<keyword evidence="3" id="KW-0677">Repeat</keyword>
<feature type="domain" description="C2H2-type" evidence="10">
    <location>
        <begin position="341"/>
        <end position="368"/>
    </location>
</feature>
<dbReference type="SMART" id="SM00868">
    <property type="entry name" value="zf-AD"/>
    <property type="match status" value="1"/>
</dbReference>
<gene>
    <name evidence="12" type="ORF">PARMNEM_LOCUS15290</name>
</gene>
<keyword evidence="5 9" id="KW-0862">Zinc</keyword>
<dbReference type="PANTHER" id="PTHR24377">
    <property type="entry name" value="IP01015P-RELATED"/>
    <property type="match status" value="1"/>
</dbReference>
<keyword evidence="2 9" id="KW-0479">Metal-binding</keyword>
<keyword evidence="4 8" id="KW-0863">Zinc-finger</keyword>
<organism evidence="12 13">
    <name type="scientific">Parnassius mnemosyne</name>
    <name type="common">clouded apollo</name>
    <dbReference type="NCBI Taxonomy" id="213953"/>
    <lineage>
        <taxon>Eukaryota</taxon>
        <taxon>Metazoa</taxon>
        <taxon>Ecdysozoa</taxon>
        <taxon>Arthropoda</taxon>
        <taxon>Hexapoda</taxon>
        <taxon>Insecta</taxon>
        <taxon>Pterygota</taxon>
        <taxon>Neoptera</taxon>
        <taxon>Endopterygota</taxon>
        <taxon>Lepidoptera</taxon>
        <taxon>Glossata</taxon>
        <taxon>Ditrysia</taxon>
        <taxon>Papilionoidea</taxon>
        <taxon>Papilionidae</taxon>
        <taxon>Parnassiinae</taxon>
        <taxon>Parnassini</taxon>
        <taxon>Parnassius</taxon>
        <taxon>Driopa</taxon>
    </lineage>
</organism>
<feature type="domain" description="C2H2-type" evidence="10">
    <location>
        <begin position="313"/>
        <end position="340"/>
    </location>
</feature>
<evidence type="ECO:0000256" key="7">
    <source>
        <dbReference type="ARBA" id="ARBA00023242"/>
    </source>
</evidence>
<dbReference type="GO" id="GO:0005634">
    <property type="term" value="C:nucleus"/>
    <property type="evidence" value="ECO:0007669"/>
    <property type="project" value="InterPro"/>
</dbReference>
<dbReference type="Gene3D" id="3.40.1800.20">
    <property type="match status" value="1"/>
</dbReference>
<dbReference type="EMBL" id="CAVLGL010000093">
    <property type="protein sequence ID" value="CAK1595868.1"/>
    <property type="molecule type" value="Genomic_DNA"/>
</dbReference>
<dbReference type="PROSITE" id="PS50157">
    <property type="entry name" value="ZINC_FINGER_C2H2_2"/>
    <property type="match status" value="7"/>
</dbReference>
<feature type="binding site" evidence="9">
    <location>
        <position position="56"/>
    </location>
    <ligand>
        <name>Zn(2+)</name>
        <dbReference type="ChEBI" id="CHEBI:29105"/>
    </ligand>
</feature>
<feature type="domain" description="C2H2-type" evidence="10">
    <location>
        <begin position="256"/>
        <end position="283"/>
    </location>
</feature>
<comment type="caution">
    <text evidence="12">The sequence shown here is derived from an EMBL/GenBank/DDBJ whole genome shotgun (WGS) entry which is preliminary data.</text>
</comment>
<feature type="domain" description="C2H2-type" evidence="10">
    <location>
        <begin position="369"/>
        <end position="396"/>
    </location>
</feature>
<keyword evidence="6" id="KW-0238">DNA-binding</keyword>
<dbReference type="GO" id="GO:0008270">
    <property type="term" value="F:zinc ion binding"/>
    <property type="evidence" value="ECO:0007669"/>
    <property type="project" value="UniProtKB-UniRule"/>
</dbReference>
<evidence type="ECO:0000256" key="8">
    <source>
        <dbReference type="PROSITE-ProRule" id="PRU00042"/>
    </source>
</evidence>
<sequence length="430" mass="50821">MNDCRICLKSVGHKDIFKLNVEMQGESKSFLEILLFCLDIVVTQECNVGTKLCLKCYKKILSFEKFKSLALKNDAYLRSLNLNLDIKNEVFLIDNIKYEDSDNEFSNNNTETEDVKDEKKYESIQSDDELLSVIKQIKYENTAEESKENDPITKTVYTKKEKKKTKDNAKKDQICEECGKSVRNLKDHISRHQSISERKCIKCKVCDKLFSSYSARYRHHRVKHLGIKQHCEICNKDVTSLKVHHLVVHNTKELPYECVPCGRRFISQSTLDMHTTIHTKDRPHCCDQCDKKFRNKITMIQHKRQVHDKERSHLCQFCSKSFFKKYHLQIHLRSHTKEKPFQCSECKKWFSSRTSLKNHQLIHNDVKMFGCTQCDMTFSKPGYLRKHMISHTKEKRYSCKYCGARYGRSDHRKRHEFAAHERNHGSMLKK</sequence>
<evidence type="ECO:0000313" key="12">
    <source>
        <dbReference type="EMBL" id="CAK1595868.1"/>
    </source>
</evidence>
<dbReference type="FunFam" id="3.30.160.60:FF:000100">
    <property type="entry name" value="Zinc finger 45-like"/>
    <property type="match status" value="1"/>
</dbReference>
<keyword evidence="13" id="KW-1185">Reference proteome</keyword>
<feature type="domain" description="C2H2-type" evidence="10">
    <location>
        <begin position="201"/>
        <end position="229"/>
    </location>
</feature>
<evidence type="ECO:0000313" key="13">
    <source>
        <dbReference type="Proteomes" id="UP001314205"/>
    </source>
</evidence>
<feature type="domain" description="ZAD" evidence="11">
    <location>
        <begin position="2"/>
        <end position="80"/>
    </location>
</feature>
<dbReference type="Pfam" id="PF07776">
    <property type="entry name" value="zf-AD"/>
    <property type="match status" value="1"/>
</dbReference>
<evidence type="ECO:0000259" key="10">
    <source>
        <dbReference type="PROSITE" id="PS50157"/>
    </source>
</evidence>
<keyword evidence="7" id="KW-0539">Nucleus</keyword>
<protein>
    <submittedName>
        <fullName evidence="12">Uncharacterized protein</fullName>
    </submittedName>
</protein>
<dbReference type="SMART" id="SM00355">
    <property type="entry name" value="ZnF_C2H2"/>
    <property type="match status" value="9"/>
</dbReference>
<evidence type="ECO:0000259" key="11">
    <source>
        <dbReference type="PROSITE" id="PS51915"/>
    </source>
</evidence>
<feature type="binding site" evidence="9">
    <location>
        <position position="53"/>
    </location>
    <ligand>
        <name>Zn(2+)</name>
        <dbReference type="ChEBI" id="CHEBI:29105"/>
    </ligand>
</feature>
<dbReference type="InterPro" id="IPR012934">
    <property type="entry name" value="Znf_AD"/>
</dbReference>
<evidence type="ECO:0000256" key="4">
    <source>
        <dbReference type="ARBA" id="ARBA00022771"/>
    </source>
</evidence>
<evidence type="ECO:0000256" key="2">
    <source>
        <dbReference type="ARBA" id="ARBA00022723"/>
    </source>
</evidence>
<feature type="domain" description="C2H2-type" evidence="10">
    <location>
        <begin position="284"/>
        <end position="312"/>
    </location>
</feature>
<feature type="domain" description="C2H2-type" evidence="10">
    <location>
        <begin position="397"/>
        <end position="425"/>
    </location>
</feature>
<dbReference type="PROSITE" id="PS51915">
    <property type="entry name" value="ZAD"/>
    <property type="match status" value="1"/>
</dbReference>
<evidence type="ECO:0000256" key="6">
    <source>
        <dbReference type="ARBA" id="ARBA00023125"/>
    </source>
</evidence>
<dbReference type="Proteomes" id="UP001314205">
    <property type="component" value="Unassembled WGS sequence"/>
</dbReference>
<accession>A0AAV1LKC7</accession>